<feature type="domain" description="Small acidic protein-like" evidence="2">
    <location>
        <begin position="332"/>
        <end position="402"/>
    </location>
</feature>
<feature type="region of interest" description="Disordered" evidence="1">
    <location>
        <begin position="253"/>
        <end position="272"/>
    </location>
</feature>
<feature type="compositionally biased region" description="Basic and acidic residues" evidence="1">
    <location>
        <begin position="8"/>
        <end position="26"/>
    </location>
</feature>
<name>A0AAP0LJ06_9MAGN</name>
<gene>
    <name evidence="3" type="ORF">Syun_002029</name>
</gene>
<keyword evidence="4" id="KW-1185">Reference proteome</keyword>
<feature type="compositionally biased region" description="Polar residues" evidence="1">
    <location>
        <begin position="260"/>
        <end position="272"/>
    </location>
</feature>
<dbReference type="Proteomes" id="UP001420932">
    <property type="component" value="Unassembled WGS sequence"/>
</dbReference>
<dbReference type="EMBL" id="JBBNAF010000001">
    <property type="protein sequence ID" value="KAK9169889.1"/>
    <property type="molecule type" value="Genomic_DNA"/>
</dbReference>
<evidence type="ECO:0000313" key="3">
    <source>
        <dbReference type="EMBL" id="KAK9169889.1"/>
    </source>
</evidence>
<comment type="caution">
    <text evidence="3">The sequence shown here is derived from an EMBL/GenBank/DDBJ whole genome shotgun (WGS) entry which is preliminary data.</text>
</comment>
<evidence type="ECO:0000256" key="1">
    <source>
        <dbReference type="SAM" id="MobiDB-lite"/>
    </source>
</evidence>
<evidence type="ECO:0000313" key="4">
    <source>
        <dbReference type="Proteomes" id="UP001420932"/>
    </source>
</evidence>
<feature type="compositionally biased region" description="Polar residues" evidence="1">
    <location>
        <begin position="33"/>
        <end position="47"/>
    </location>
</feature>
<dbReference type="Pfam" id="PF15477">
    <property type="entry name" value="SMAP"/>
    <property type="match status" value="1"/>
</dbReference>
<dbReference type="AlphaFoldDB" id="A0AAP0LJ06"/>
<dbReference type="InterPro" id="IPR028124">
    <property type="entry name" value="SMAP_dom"/>
</dbReference>
<feature type="region of interest" description="Disordered" evidence="1">
    <location>
        <begin position="1"/>
        <end position="134"/>
    </location>
</feature>
<dbReference type="PANTHER" id="PTHR22426:SF2">
    <property type="entry name" value="ARGININE_SERINE-RICH COILED-COIL PROTEIN 2"/>
    <property type="match status" value="1"/>
</dbReference>
<feature type="compositionally biased region" description="Basic and acidic residues" evidence="1">
    <location>
        <begin position="53"/>
        <end position="70"/>
    </location>
</feature>
<feature type="region of interest" description="Disordered" evidence="1">
    <location>
        <begin position="148"/>
        <end position="239"/>
    </location>
</feature>
<protein>
    <recommendedName>
        <fullName evidence="2">Small acidic protein-like domain-containing protein</fullName>
    </recommendedName>
</protein>
<feature type="compositionally biased region" description="Basic and acidic residues" evidence="1">
    <location>
        <begin position="78"/>
        <end position="134"/>
    </location>
</feature>
<organism evidence="3 4">
    <name type="scientific">Stephania yunnanensis</name>
    <dbReference type="NCBI Taxonomy" id="152371"/>
    <lineage>
        <taxon>Eukaryota</taxon>
        <taxon>Viridiplantae</taxon>
        <taxon>Streptophyta</taxon>
        <taxon>Embryophyta</taxon>
        <taxon>Tracheophyta</taxon>
        <taxon>Spermatophyta</taxon>
        <taxon>Magnoliopsida</taxon>
        <taxon>Ranunculales</taxon>
        <taxon>Menispermaceae</taxon>
        <taxon>Menispermoideae</taxon>
        <taxon>Cissampelideae</taxon>
        <taxon>Stephania</taxon>
    </lineage>
</organism>
<reference evidence="3 4" key="1">
    <citation type="submission" date="2024-01" db="EMBL/GenBank/DDBJ databases">
        <title>Genome assemblies of Stephania.</title>
        <authorList>
            <person name="Yang L."/>
        </authorList>
    </citation>
    <scope>NUCLEOTIDE SEQUENCE [LARGE SCALE GENOMIC DNA]</scope>
    <source>
        <strain evidence="3">YNDBR</strain>
        <tissue evidence="3">Leaf</tissue>
    </source>
</reference>
<dbReference type="PANTHER" id="PTHR22426">
    <property type="entry name" value="ARGININE_SERINE-RICH COILED-COIL PROTEIN 2"/>
    <property type="match status" value="1"/>
</dbReference>
<feature type="compositionally biased region" description="Basic and acidic residues" evidence="1">
    <location>
        <begin position="148"/>
        <end position="238"/>
    </location>
</feature>
<accession>A0AAP0LJ06</accession>
<sequence>MEDTTNAPDDRQRRKHEKREMDKDSGRSFSGKGDSNSYRYSEKSYSSTHDHHRHEDYNSHHGHSDRERGFKRSTQSYRESRSVDDRRDSDHGRSRDYRRSTDKYSRERPDYEGNRGKNKGQEGESVKCQKHKDLDSFSDRVRECEYVKDSVRCSGEKKDRSGKEYSGSYHKETQIYSKDYAEQKSNVAEKKRYDDTEYGRHKEGEKSRDTSGNRDRLSRGEYSEDGSGHMNDDNDSSAKKLKLVVSDDEIGCVKDDERPMSSSSMTGQPACSSTNQEVATHDLNAAKVAAMKAAELVNKNLVAGGFMSADQKKKLLWGSKKSTAAEESGNCWDVSTFSDRERQEKFYKLMGAKGNFKTEQKSENNDGDSRLRAEKQQELQEDLEKQYTAGLRRRDGRTVGLGL</sequence>
<proteinExistence type="predicted"/>
<evidence type="ECO:0000259" key="2">
    <source>
        <dbReference type="Pfam" id="PF15477"/>
    </source>
</evidence>